<dbReference type="AlphaFoldDB" id="A0A1Y3APZ0"/>
<evidence type="ECO:0000313" key="3">
    <source>
        <dbReference type="Proteomes" id="UP000194236"/>
    </source>
</evidence>
<reference evidence="2 3" key="1">
    <citation type="submission" date="2017-03" db="EMBL/GenBank/DDBJ databases">
        <title>Genome Survey of Euroglyphus maynei.</title>
        <authorList>
            <person name="Arlian L.G."/>
            <person name="Morgan M.S."/>
            <person name="Rider S.D."/>
        </authorList>
    </citation>
    <scope>NUCLEOTIDE SEQUENCE [LARGE SCALE GENOMIC DNA]</scope>
    <source>
        <strain evidence="2">Arlian Lab</strain>
        <tissue evidence="2">Whole body</tissue>
    </source>
</reference>
<name>A0A1Y3APZ0_EURMA</name>
<dbReference type="SUPFAM" id="SSF101353">
    <property type="entry name" value="Putative anticodon-binding domain of alanyl-tRNA synthetase (AlaRS)"/>
    <property type="match status" value="1"/>
</dbReference>
<feature type="domain" description="Alanyl-tRNA synthetase class IIc N-terminal" evidence="1">
    <location>
        <begin position="2"/>
        <end position="36"/>
    </location>
</feature>
<dbReference type="EMBL" id="MUJZ01068282">
    <property type="protein sequence ID" value="OTF69894.1"/>
    <property type="molecule type" value="Genomic_DNA"/>
</dbReference>
<dbReference type="GO" id="GO:0004813">
    <property type="term" value="F:alanine-tRNA ligase activity"/>
    <property type="evidence" value="ECO:0007669"/>
    <property type="project" value="InterPro"/>
</dbReference>
<gene>
    <name evidence="2" type="ORF">BLA29_015203</name>
</gene>
<dbReference type="GO" id="GO:0006419">
    <property type="term" value="P:alanyl-tRNA aminoacylation"/>
    <property type="evidence" value="ECO:0007669"/>
    <property type="project" value="InterPro"/>
</dbReference>
<dbReference type="Pfam" id="PF01411">
    <property type="entry name" value="tRNA-synt_2c"/>
    <property type="match status" value="1"/>
</dbReference>
<keyword evidence="3" id="KW-1185">Reference proteome</keyword>
<organism evidence="2 3">
    <name type="scientific">Euroglyphus maynei</name>
    <name type="common">Mayne's house dust mite</name>
    <dbReference type="NCBI Taxonomy" id="6958"/>
    <lineage>
        <taxon>Eukaryota</taxon>
        <taxon>Metazoa</taxon>
        <taxon>Ecdysozoa</taxon>
        <taxon>Arthropoda</taxon>
        <taxon>Chelicerata</taxon>
        <taxon>Arachnida</taxon>
        <taxon>Acari</taxon>
        <taxon>Acariformes</taxon>
        <taxon>Sarcoptiformes</taxon>
        <taxon>Astigmata</taxon>
        <taxon>Psoroptidia</taxon>
        <taxon>Analgoidea</taxon>
        <taxon>Pyroglyphidae</taxon>
        <taxon>Pyroglyphinae</taxon>
        <taxon>Euroglyphus</taxon>
    </lineage>
</organism>
<dbReference type="InterPro" id="IPR018162">
    <property type="entry name" value="Ala-tRNA-ligase_IIc_anticod-bd"/>
</dbReference>
<dbReference type="InterPro" id="IPR018164">
    <property type="entry name" value="Ala-tRNA-synth_IIc_N"/>
</dbReference>
<accession>A0A1Y3APZ0</accession>
<protein>
    <recommendedName>
        <fullName evidence="1">Alanyl-tRNA synthetase class IIc N-terminal domain-containing protein</fullName>
    </recommendedName>
</protein>
<dbReference type="GO" id="GO:0005737">
    <property type="term" value="C:cytoplasm"/>
    <property type="evidence" value="ECO:0007669"/>
    <property type="project" value="InterPro"/>
</dbReference>
<dbReference type="Proteomes" id="UP000194236">
    <property type="component" value="Unassembled WGS sequence"/>
</dbReference>
<dbReference type="GO" id="GO:0005524">
    <property type="term" value="F:ATP binding"/>
    <property type="evidence" value="ECO:0007669"/>
    <property type="project" value="InterPro"/>
</dbReference>
<sequence>MISIAIADGVEPSDRGAGYLLRRVIRRANDSLKAMTRIQSLPTNVSEVDVFH</sequence>
<comment type="caution">
    <text evidence="2">The sequence shown here is derived from an EMBL/GenBank/DDBJ whole genome shotgun (WGS) entry which is preliminary data.</text>
</comment>
<evidence type="ECO:0000313" key="2">
    <source>
        <dbReference type="EMBL" id="OTF69894.1"/>
    </source>
</evidence>
<proteinExistence type="predicted"/>
<evidence type="ECO:0000259" key="1">
    <source>
        <dbReference type="Pfam" id="PF01411"/>
    </source>
</evidence>
<feature type="non-terminal residue" evidence="2">
    <location>
        <position position="52"/>
    </location>
</feature>